<comment type="catalytic activity">
    <reaction evidence="9 10">
        <text>4 Fe(II)-[cytochrome c] + O2 + 8 H(+)(in) = 4 Fe(III)-[cytochrome c] + 2 H2O + 4 H(+)(out)</text>
        <dbReference type="Rhea" id="RHEA:11436"/>
        <dbReference type="Rhea" id="RHEA-COMP:10350"/>
        <dbReference type="Rhea" id="RHEA-COMP:14399"/>
        <dbReference type="ChEBI" id="CHEBI:15377"/>
        <dbReference type="ChEBI" id="CHEBI:15378"/>
        <dbReference type="ChEBI" id="CHEBI:15379"/>
        <dbReference type="ChEBI" id="CHEBI:29033"/>
        <dbReference type="ChEBI" id="CHEBI:29034"/>
        <dbReference type="EC" id="7.1.1.9"/>
    </reaction>
</comment>
<evidence type="ECO:0000256" key="7">
    <source>
        <dbReference type="ARBA" id="ARBA00022989"/>
    </source>
</evidence>
<evidence type="ECO:0000256" key="3">
    <source>
        <dbReference type="ARBA" id="ARBA00006870"/>
    </source>
</evidence>
<dbReference type="Proteomes" id="UP000219688">
    <property type="component" value="Unassembled WGS sequence"/>
</dbReference>
<feature type="transmembrane region" description="Helical" evidence="11">
    <location>
        <begin position="96"/>
        <end position="124"/>
    </location>
</feature>
<keyword evidence="4 10" id="KW-1003">Cell membrane</keyword>
<feature type="transmembrane region" description="Helical" evidence="11">
    <location>
        <begin position="7"/>
        <end position="25"/>
    </location>
</feature>
<name>A0A285VC47_9MICO</name>
<evidence type="ECO:0000313" key="13">
    <source>
        <dbReference type="Proteomes" id="UP000219688"/>
    </source>
</evidence>
<evidence type="ECO:0000256" key="11">
    <source>
        <dbReference type="SAM" id="Phobius"/>
    </source>
</evidence>
<evidence type="ECO:0000256" key="4">
    <source>
        <dbReference type="ARBA" id="ARBA00022475"/>
    </source>
</evidence>
<comment type="subcellular location">
    <subcellularLocation>
        <location evidence="2">Cell membrane</location>
        <topology evidence="2">Multi-pass membrane protein</topology>
    </subcellularLocation>
</comment>
<dbReference type="OrthoDB" id="5244617at2"/>
<keyword evidence="6 10" id="KW-1278">Translocase</keyword>
<accession>A0A285VC47</accession>
<comment type="subunit">
    <text evidence="10">Associates with subunits I, II and III to form cytochrome c oxidase.</text>
</comment>
<dbReference type="AlphaFoldDB" id="A0A285VC47"/>
<dbReference type="GO" id="GO:0005886">
    <property type="term" value="C:plasma membrane"/>
    <property type="evidence" value="ECO:0007669"/>
    <property type="project" value="UniProtKB-SubCell"/>
</dbReference>
<keyword evidence="7 11" id="KW-1133">Transmembrane helix</keyword>
<organism evidence="12 13">
    <name type="scientific">Ornithinimicrobium cerasi</name>
    <dbReference type="NCBI Taxonomy" id="2248773"/>
    <lineage>
        <taxon>Bacteria</taxon>
        <taxon>Bacillati</taxon>
        <taxon>Actinomycetota</taxon>
        <taxon>Actinomycetes</taxon>
        <taxon>Micrococcales</taxon>
        <taxon>Ornithinimicrobiaceae</taxon>
        <taxon>Ornithinimicrobium</taxon>
    </lineage>
</organism>
<dbReference type="GO" id="GO:0004129">
    <property type="term" value="F:cytochrome-c oxidase activity"/>
    <property type="evidence" value="ECO:0007669"/>
    <property type="project" value="UniProtKB-EC"/>
</dbReference>
<reference evidence="13" key="1">
    <citation type="submission" date="2017-08" db="EMBL/GenBank/DDBJ databases">
        <authorList>
            <person name="Varghese N."/>
            <person name="Submissions S."/>
        </authorList>
    </citation>
    <scope>NUCLEOTIDE SEQUENCE [LARGE SCALE GENOMIC DNA]</scope>
    <source>
        <strain evidence="13">USBA17B2</strain>
    </source>
</reference>
<dbReference type="Pfam" id="PF12270">
    <property type="entry name" value="Cyt_c_ox_IV"/>
    <property type="match status" value="1"/>
</dbReference>
<evidence type="ECO:0000256" key="5">
    <source>
        <dbReference type="ARBA" id="ARBA00022692"/>
    </source>
</evidence>
<comment type="function">
    <text evidence="1 10">Part of cytochrome c oxidase, its function is unknown.</text>
</comment>
<dbReference type="EMBL" id="OBQK01000001">
    <property type="protein sequence ID" value="SOC51702.1"/>
    <property type="molecule type" value="Genomic_DNA"/>
</dbReference>
<dbReference type="InterPro" id="IPR021050">
    <property type="entry name" value="Cyt_c_oxidase_su4_actinobac"/>
</dbReference>
<dbReference type="PIRSF" id="PIRSF017385">
    <property type="entry name" value="CtaF"/>
    <property type="match status" value="1"/>
</dbReference>
<gene>
    <name evidence="12" type="ORF">SAMN05421879_101282</name>
</gene>
<evidence type="ECO:0000256" key="10">
    <source>
        <dbReference type="PIRNR" id="PIRNR017385"/>
    </source>
</evidence>
<dbReference type="EC" id="7.1.1.9" evidence="10"/>
<dbReference type="GO" id="GO:0022900">
    <property type="term" value="P:electron transport chain"/>
    <property type="evidence" value="ECO:0007669"/>
    <property type="project" value="InterPro"/>
</dbReference>
<evidence type="ECO:0000256" key="9">
    <source>
        <dbReference type="ARBA" id="ARBA00047816"/>
    </source>
</evidence>
<comment type="similarity">
    <text evidence="3 10">Belongs to the cytochrome c oxidase bacterial subunit CtaF family.</text>
</comment>
<feature type="transmembrane region" description="Helical" evidence="11">
    <location>
        <begin position="31"/>
        <end position="52"/>
    </location>
</feature>
<evidence type="ECO:0000256" key="6">
    <source>
        <dbReference type="ARBA" id="ARBA00022967"/>
    </source>
</evidence>
<evidence type="ECO:0000256" key="1">
    <source>
        <dbReference type="ARBA" id="ARBA00002536"/>
    </source>
</evidence>
<keyword evidence="5 11" id="KW-0812">Transmembrane</keyword>
<keyword evidence="8 10" id="KW-0472">Membrane</keyword>
<keyword evidence="13" id="KW-1185">Reference proteome</keyword>
<evidence type="ECO:0000313" key="12">
    <source>
        <dbReference type="EMBL" id="SOC51702.1"/>
    </source>
</evidence>
<protein>
    <recommendedName>
        <fullName evidence="10">Cytochrome c oxidase polypeptide 4</fullName>
        <ecNumber evidence="10">7.1.1.9</ecNumber>
    </recommendedName>
    <alternativeName>
        <fullName evidence="10">Cytochrome aa3 subunit 4</fullName>
    </alternativeName>
    <alternativeName>
        <fullName evidence="10">Cytochrome c oxidase polypeptide IV</fullName>
    </alternativeName>
</protein>
<proteinExistence type="inferred from homology"/>
<dbReference type="RefSeq" id="WP_097186487.1">
    <property type="nucleotide sequence ID" value="NZ_OBQK01000001.1"/>
</dbReference>
<evidence type="ECO:0000256" key="2">
    <source>
        <dbReference type="ARBA" id="ARBA00004651"/>
    </source>
</evidence>
<evidence type="ECO:0000256" key="8">
    <source>
        <dbReference type="ARBA" id="ARBA00023136"/>
    </source>
</evidence>
<sequence length="133" mass="14889">MKVESKLFGYLVIYFVVVGIIYAVVTDFGEWVGIVGLLLTAAMTAFVAWFFWLSGRNVDPRPEDDLEGEIADQTGDYGHFAPYSWWPLWLGLSTSIMVLGVAVGWWLVVVTLPFVAVAVVGWTFEYFRGARAI</sequence>